<dbReference type="Proteomes" id="UP001190700">
    <property type="component" value="Unassembled WGS sequence"/>
</dbReference>
<dbReference type="EMBL" id="LGRX02014614">
    <property type="protein sequence ID" value="KAK3264334.1"/>
    <property type="molecule type" value="Genomic_DNA"/>
</dbReference>
<accession>A0AAE0KXN8</accession>
<gene>
    <name evidence="1" type="ORF">CYMTET_26914</name>
</gene>
<proteinExistence type="predicted"/>
<sequence length="86" mass="9807">MANSKGARAQEAAQAFLSGRFKGITAAARHFDLENANTVRYYVKQWKGTDVERALLLVAEEEQRNSVASKEVDRGLCHSYDFLWQW</sequence>
<name>A0AAE0KXN8_9CHLO</name>
<keyword evidence="2" id="KW-1185">Reference proteome</keyword>
<protein>
    <submittedName>
        <fullName evidence="1">Uncharacterized protein</fullName>
    </submittedName>
</protein>
<evidence type="ECO:0000313" key="2">
    <source>
        <dbReference type="Proteomes" id="UP001190700"/>
    </source>
</evidence>
<organism evidence="1 2">
    <name type="scientific">Cymbomonas tetramitiformis</name>
    <dbReference type="NCBI Taxonomy" id="36881"/>
    <lineage>
        <taxon>Eukaryota</taxon>
        <taxon>Viridiplantae</taxon>
        <taxon>Chlorophyta</taxon>
        <taxon>Pyramimonadophyceae</taxon>
        <taxon>Pyramimonadales</taxon>
        <taxon>Pyramimonadaceae</taxon>
        <taxon>Cymbomonas</taxon>
    </lineage>
</organism>
<reference evidence="1 2" key="1">
    <citation type="journal article" date="2015" name="Genome Biol. Evol.">
        <title>Comparative Genomics of a Bacterivorous Green Alga Reveals Evolutionary Causalities and Consequences of Phago-Mixotrophic Mode of Nutrition.</title>
        <authorList>
            <person name="Burns J.A."/>
            <person name="Paasch A."/>
            <person name="Narechania A."/>
            <person name="Kim E."/>
        </authorList>
    </citation>
    <scope>NUCLEOTIDE SEQUENCE [LARGE SCALE GENOMIC DNA]</scope>
    <source>
        <strain evidence="1 2">PLY_AMNH</strain>
    </source>
</reference>
<evidence type="ECO:0000313" key="1">
    <source>
        <dbReference type="EMBL" id="KAK3264334.1"/>
    </source>
</evidence>
<comment type="caution">
    <text evidence="1">The sequence shown here is derived from an EMBL/GenBank/DDBJ whole genome shotgun (WGS) entry which is preliminary data.</text>
</comment>
<dbReference type="AlphaFoldDB" id="A0AAE0KXN8"/>